<feature type="transmembrane region" description="Helical" evidence="8">
    <location>
        <begin position="12"/>
        <end position="31"/>
    </location>
</feature>
<evidence type="ECO:0000256" key="1">
    <source>
        <dbReference type="ARBA" id="ARBA00004141"/>
    </source>
</evidence>
<comment type="subcellular location">
    <subcellularLocation>
        <location evidence="1">Membrane</location>
        <topology evidence="1">Multi-pass membrane protein</topology>
    </subcellularLocation>
</comment>
<name>A0A9N9YLX2_9HYPO</name>
<evidence type="ECO:0008006" key="11">
    <source>
        <dbReference type="Google" id="ProtNLM"/>
    </source>
</evidence>
<keyword evidence="10" id="KW-1185">Reference proteome</keyword>
<keyword evidence="5 8" id="KW-1133">Transmembrane helix</keyword>
<feature type="transmembrane region" description="Helical" evidence="8">
    <location>
        <begin position="450"/>
        <end position="473"/>
    </location>
</feature>
<organism evidence="9 10">
    <name type="scientific">Clonostachys rhizophaga</name>
    <dbReference type="NCBI Taxonomy" id="160324"/>
    <lineage>
        <taxon>Eukaryota</taxon>
        <taxon>Fungi</taxon>
        <taxon>Dikarya</taxon>
        <taxon>Ascomycota</taxon>
        <taxon>Pezizomycotina</taxon>
        <taxon>Sordariomycetes</taxon>
        <taxon>Hypocreomycetidae</taxon>
        <taxon>Hypocreales</taxon>
        <taxon>Bionectriaceae</taxon>
        <taxon>Clonostachys</taxon>
    </lineage>
</organism>
<feature type="transmembrane region" description="Helical" evidence="8">
    <location>
        <begin position="350"/>
        <end position="371"/>
    </location>
</feature>
<evidence type="ECO:0000256" key="5">
    <source>
        <dbReference type="ARBA" id="ARBA00022989"/>
    </source>
</evidence>
<proteinExistence type="inferred from homology"/>
<feature type="transmembrane region" description="Helical" evidence="8">
    <location>
        <begin position="122"/>
        <end position="140"/>
    </location>
</feature>
<dbReference type="GO" id="GO:0005886">
    <property type="term" value="C:plasma membrane"/>
    <property type="evidence" value="ECO:0007669"/>
    <property type="project" value="TreeGrafter"/>
</dbReference>
<evidence type="ECO:0000256" key="4">
    <source>
        <dbReference type="ARBA" id="ARBA00022692"/>
    </source>
</evidence>
<feature type="transmembrane region" description="Helical" evidence="8">
    <location>
        <begin position="261"/>
        <end position="290"/>
    </location>
</feature>
<evidence type="ECO:0000256" key="2">
    <source>
        <dbReference type="ARBA" id="ARBA00006434"/>
    </source>
</evidence>
<feature type="transmembrane region" description="Helical" evidence="8">
    <location>
        <begin position="160"/>
        <end position="178"/>
    </location>
</feature>
<dbReference type="Gene3D" id="1.20.1730.10">
    <property type="entry name" value="Sodium/glucose cotransporter"/>
    <property type="match status" value="1"/>
</dbReference>
<protein>
    <recommendedName>
        <fullName evidence="11">Urea transporter</fullName>
    </recommendedName>
</protein>
<dbReference type="PANTHER" id="PTHR48086:SF10">
    <property type="entry name" value="AGR155CP"/>
    <property type="match status" value="1"/>
</dbReference>
<dbReference type="InterPro" id="IPR001734">
    <property type="entry name" value="Na/solute_symporter"/>
</dbReference>
<feature type="transmembrane region" description="Helical" evidence="8">
    <location>
        <begin position="310"/>
        <end position="330"/>
    </location>
</feature>
<reference evidence="9" key="1">
    <citation type="submission" date="2021-10" db="EMBL/GenBank/DDBJ databases">
        <authorList>
            <person name="Piombo E."/>
        </authorList>
    </citation>
    <scope>NUCLEOTIDE SEQUENCE</scope>
</reference>
<evidence type="ECO:0000256" key="6">
    <source>
        <dbReference type="ARBA" id="ARBA00023136"/>
    </source>
</evidence>
<dbReference type="PROSITE" id="PS50283">
    <property type="entry name" value="NA_SOLUT_SYMP_3"/>
    <property type="match status" value="1"/>
</dbReference>
<feature type="transmembrane region" description="Helical" evidence="8">
    <location>
        <begin position="80"/>
        <end position="101"/>
    </location>
</feature>
<comment type="similarity">
    <text evidence="2 7">Belongs to the sodium:solute symporter (SSF) (TC 2.A.21) family.</text>
</comment>
<dbReference type="Proteomes" id="UP000696573">
    <property type="component" value="Unassembled WGS sequence"/>
</dbReference>
<evidence type="ECO:0000313" key="10">
    <source>
        <dbReference type="Proteomes" id="UP000696573"/>
    </source>
</evidence>
<evidence type="ECO:0000256" key="7">
    <source>
        <dbReference type="RuleBase" id="RU362091"/>
    </source>
</evidence>
<feature type="transmembrane region" description="Helical" evidence="8">
    <location>
        <begin position="229"/>
        <end position="249"/>
    </location>
</feature>
<comment type="caution">
    <text evidence="9">The sequence shown here is derived from an EMBL/GenBank/DDBJ whole genome shotgun (WGS) entry which is preliminary data.</text>
</comment>
<dbReference type="AlphaFoldDB" id="A0A9N9YLX2"/>
<feature type="transmembrane region" description="Helical" evidence="8">
    <location>
        <begin position="190"/>
        <end position="209"/>
    </location>
</feature>
<dbReference type="EMBL" id="CABFNQ020000692">
    <property type="protein sequence ID" value="CAH0023396.1"/>
    <property type="molecule type" value="Genomic_DNA"/>
</dbReference>
<dbReference type="InterPro" id="IPR038377">
    <property type="entry name" value="Na/Glc_symporter_sf"/>
</dbReference>
<gene>
    <name evidence="9" type="ORF">CRHIZ90672A_00010840</name>
</gene>
<accession>A0A9N9YLX2</accession>
<feature type="transmembrane region" description="Helical" evidence="8">
    <location>
        <begin position="377"/>
        <end position="398"/>
    </location>
</feature>
<evidence type="ECO:0000256" key="8">
    <source>
        <dbReference type="SAM" id="Phobius"/>
    </source>
</evidence>
<dbReference type="Pfam" id="PF00474">
    <property type="entry name" value="SSF"/>
    <property type="match status" value="1"/>
</dbReference>
<keyword evidence="4 8" id="KW-0812">Transmembrane</keyword>
<sequence length="524" mass="56364">MGQPSFEASNAIIYLTYGAFLVLGTAIAWKLRSQAKTDFLSSNGTQTAWPLALNFIASALGSGVLTTYPEVATLAGVQGMLIYAFSSALPMLIFGALGPIIRRQCPEGFVLTEWVRQRYGTLAMLWLSFMTLVTLFLYMISELSAIGQIVTLLTGLDGLPVMIVQCVVTTIYTSLGGFKISFLTDTIQGSMVVGLIIIGAIAVGVNVKIQPGLVEESGYLEASLVGWQVLYILPVAIFTNDFFLSQFWLRTFASKTDKDLWIGVSVATVALLCILTLVGSSGLIATWSGAWPGDPPQLGSVAFFTLLEQLPNWVVGVILVMTVSLSTAAFDSFQSAMVSSASNDLFRNKINIWFIRALVVLIIFPVVAIAIKAPSVLQIYLISDLVSASTVPVLLLGLSSRFYWWRGFEVIVGGVGGLLTVFIFGTIYYGSAQAGGELLLVQQGLYSGDWGAFGAFVAAPVGSFIWAFAALGLRLTYQFVRSKMTGHPFTALDPPAQASAHDEEPVEYSAQNEVVPTKGPGKFF</sequence>
<dbReference type="GO" id="GO:0015606">
    <property type="term" value="F:spermidine transmembrane transporter activity"/>
    <property type="evidence" value="ECO:0007669"/>
    <property type="project" value="TreeGrafter"/>
</dbReference>
<feature type="transmembrane region" description="Helical" evidence="8">
    <location>
        <begin position="51"/>
        <end position="68"/>
    </location>
</feature>
<dbReference type="InterPro" id="IPR050277">
    <property type="entry name" value="Sodium:Solute_Symporter"/>
</dbReference>
<keyword evidence="3" id="KW-0813">Transport</keyword>
<evidence type="ECO:0000256" key="3">
    <source>
        <dbReference type="ARBA" id="ARBA00022448"/>
    </source>
</evidence>
<feature type="transmembrane region" description="Helical" evidence="8">
    <location>
        <begin position="410"/>
        <end position="430"/>
    </location>
</feature>
<evidence type="ECO:0000313" key="9">
    <source>
        <dbReference type="EMBL" id="CAH0023396.1"/>
    </source>
</evidence>
<dbReference type="PANTHER" id="PTHR48086">
    <property type="entry name" value="SODIUM/PROLINE SYMPORTER-RELATED"/>
    <property type="match status" value="1"/>
</dbReference>
<keyword evidence="6 8" id="KW-0472">Membrane</keyword>
<dbReference type="OrthoDB" id="6132759at2759"/>